<protein>
    <submittedName>
        <fullName evidence="2 3">Uncharacterized protein</fullName>
    </submittedName>
</protein>
<feature type="region of interest" description="Disordered" evidence="1">
    <location>
        <begin position="126"/>
        <end position="272"/>
    </location>
</feature>
<reference evidence="3" key="3">
    <citation type="submission" date="2015-06" db="UniProtKB">
        <authorList>
            <consortium name="EnsemblMetazoa"/>
        </authorList>
    </citation>
    <scope>IDENTIFICATION</scope>
</reference>
<organism evidence="2">
    <name type="scientific">Capitella teleta</name>
    <name type="common">Polychaete worm</name>
    <dbReference type="NCBI Taxonomy" id="283909"/>
    <lineage>
        <taxon>Eukaryota</taxon>
        <taxon>Metazoa</taxon>
        <taxon>Spiralia</taxon>
        <taxon>Lophotrochozoa</taxon>
        <taxon>Annelida</taxon>
        <taxon>Polychaeta</taxon>
        <taxon>Sedentaria</taxon>
        <taxon>Scolecida</taxon>
        <taxon>Capitellidae</taxon>
        <taxon>Capitella</taxon>
    </lineage>
</organism>
<dbReference type="EMBL" id="KB293808">
    <property type="protein sequence ID" value="ELU15474.1"/>
    <property type="molecule type" value="Genomic_DNA"/>
</dbReference>
<dbReference type="EnsemblMetazoa" id="CapteT203425">
    <property type="protein sequence ID" value="CapteP203425"/>
    <property type="gene ID" value="CapteG203425"/>
</dbReference>
<gene>
    <name evidence="2" type="ORF">CAPTEDRAFT_203425</name>
</gene>
<accession>R7VA31</accession>
<dbReference type="AlphaFoldDB" id="R7VA31"/>
<feature type="compositionally biased region" description="Polar residues" evidence="1">
    <location>
        <begin position="227"/>
        <end position="240"/>
    </location>
</feature>
<feature type="compositionally biased region" description="Polar residues" evidence="1">
    <location>
        <begin position="200"/>
        <end position="218"/>
    </location>
</feature>
<feature type="region of interest" description="Disordered" evidence="1">
    <location>
        <begin position="1"/>
        <end position="29"/>
    </location>
</feature>
<reference evidence="4" key="1">
    <citation type="submission" date="2012-12" db="EMBL/GenBank/DDBJ databases">
        <authorList>
            <person name="Hellsten U."/>
            <person name="Grimwood J."/>
            <person name="Chapman J.A."/>
            <person name="Shapiro H."/>
            <person name="Aerts A."/>
            <person name="Otillar R.P."/>
            <person name="Terry A.Y."/>
            <person name="Boore J.L."/>
            <person name="Simakov O."/>
            <person name="Marletaz F."/>
            <person name="Cho S.-J."/>
            <person name="Edsinger-Gonzales E."/>
            <person name="Havlak P."/>
            <person name="Kuo D.-H."/>
            <person name="Larsson T."/>
            <person name="Lv J."/>
            <person name="Arendt D."/>
            <person name="Savage R."/>
            <person name="Osoegawa K."/>
            <person name="de Jong P."/>
            <person name="Lindberg D.R."/>
            <person name="Seaver E.C."/>
            <person name="Weisblat D.A."/>
            <person name="Putnam N.H."/>
            <person name="Grigoriev I.V."/>
            <person name="Rokhsar D.S."/>
        </authorList>
    </citation>
    <scope>NUCLEOTIDE SEQUENCE</scope>
    <source>
        <strain evidence="4">I ESC-2004</strain>
    </source>
</reference>
<dbReference type="EMBL" id="AMQN01000662">
    <property type="status" value="NOT_ANNOTATED_CDS"/>
    <property type="molecule type" value="Genomic_DNA"/>
</dbReference>
<evidence type="ECO:0000313" key="2">
    <source>
        <dbReference type="EMBL" id="ELU15474.1"/>
    </source>
</evidence>
<name>R7VA31_CAPTE</name>
<evidence type="ECO:0000313" key="4">
    <source>
        <dbReference type="Proteomes" id="UP000014760"/>
    </source>
</evidence>
<sequence length="500" mass="54819">MSYNQNENLSSSTSRLDEVKKSLPLRQQTDKPVLKAKAALNGEAQNKFIIEPQGGSKNGYYGNGKAAVAASPTHHYFSSYMYMNGPNASNGVAITPAHILASSVANAKPSSNPYARPISATEVRYNRAPSNPSFNGNHRSTYRKDDVAMPTNSFLLPQSKDRDSSEGQAKVVVPQNATKKMTPAATTLVDGPPLLDDGQSECSAQGSQSPVNFRTVFQSEERRASGDMTQDLQNVKTTPRSQRKELENARTSVPLTSTRPSTPVPKKTSAIRSEKVTTSPMTQTLVLNKPPIPTPPPGAKIRNLSYTPTKPYSEIVANHLQTIQRLQNKVNSSATAHDSDVNNNHMPKQVKATQKEGKAQTIKKSHQHNMGSVSEMLKDGSLKKMPVTNTITGTVYYRKSSKGEAVIQKSVAKDIESDEDGEEEESRKLKWQVGIFSTYVTPLKARIATDMWFIWTIIDRSLIGKSNTDFLTNKTFSLAQIFFGNRLDPDPTLPVSLCSS</sequence>
<dbReference type="OrthoDB" id="10679987at2759"/>
<feature type="compositionally biased region" description="Polar residues" evidence="1">
    <location>
        <begin position="128"/>
        <end position="139"/>
    </location>
</feature>
<evidence type="ECO:0000256" key="1">
    <source>
        <dbReference type="SAM" id="MobiDB-lite"/>
    </source>
</evidence>
<dbReference type="Proteomes" id="UP000014760">
    <property type="component" value="Unassembled WGS sequence"/>
</dbReference>
<evidence type="ECO:0000313" key="3">
    <source>
        <dbReference type="EnsemblMetazoa" id="CapteP203425"/>
    </source>
</evidence>
<dbReference type="HOGENOM" id="CLU_545425_0_0_1"/>
<keyword evidence="4" id="KW-1185">Reference proteome</keyword>
<reference evidence="2 4" key="2">
    <citation type="journal article" date="2013" name="Nature">
        <title>Insights into bilaterian evolution from three spiralian genomes.</title>
        <authorList>
            <person name="Simakov O."/>
            <person name="Marletaz F."/>
            <person name="Cho S.J."/>
            <person name="Edsinger-Gonzales E."/>
            <person name="Havlak P."/>
            <person name="Hellsten U."/>
            <person name="Kuo D.H."/>
            <person name="Larsson T."/>
            <person name="Lv J."/>
            <person name="Arendt D."/>
            <person name="Savage R."/>
            <person name="Osoegawa K."/>
            <person name="de Jong P."/>
            <person name="Grimwood J."/>
            <person name="Chapman J.A."/>
            <person name="Shapiro H."/>
            <person name="Aerts A."/>
            <person name="Otillar R.P."/>
            <person name="Terry A.Y."/>
            <person name="Boore J.L."/>
            <person name="Grigoriev I.V."/>
            <person name="Lindberg D.R."/>
            <person name="Seaver E.C."/>
            <person name="Weisblat D.A."/>
            <person name="Putnam N.H."/>
            <person name="Rokhsar D.S."/>
        </authorList>
    </citation>
    <scope>NUCLEOTIDE SEQUENCE</scope>
    <source>
        <strain evidence="2 4">I ESC-2004</strain>
    </source>
</reference>
<feature type="compositionally biased region" description="Polar residues" evidence="1">
    <location>
        <begin position="1"/>
        <end position="14"/>
    </location>
</feature>
<proteinExistence type="predicted"/>
<feature type="compositionally biased region" description="Polar residues" evidence="1">
    <location>
        <begin position="249"/>
        <end position="261"/>
    </location>
</feature>